<name>A0A2A5B6C1_9GAMM</name>
<comment type="subcellular location">
    <subcellularLocation>
        <location evidence="2">Cytoplasm</location>
    </subcellularLocation>
</comment>
<evidence type="ECO:0000256" key="2">
    <source>
        <dbReference type="PIRNR" id="PIRNR006276"/>
    </source>
</evidence>
<evidence type="ECO:0000256" key="1">
    <source>
        <dbReference type="ARBA" id="ARBA00008791"/>
    </source>
</evidence>
<keyword evidence="3" id="KW-0175">Coiled coil</keyword>
<dbReference type="PIRSF" id="PIRSF006276">
    <property type="entry name" value="UspA"/>
    <property type="match status" value="1"/>
</dbReference>
<evidence type="ECO:0000313" key="5">
    <source>
        <dbReference type="EMBL" id="PCJ27117.1"/>
    </source>
</evidence>
<dbReference type="Pfam" id="PF00582">
    <property type="entry name" value="Usp"/>
    <property type="match status" value="1"/>
</dbReference>
<dbReference type="PANTHER" id="PTHR46268:SF15">
    <property type="entry name" value="UNIVERSAL STRESS PROTEIN HP_0031"/>
    <property type="match status" value="1"/>
</dbReference>
<evidence type="ECO:0000313" key="6">
    <source>
        <dbReference type="Proteomes" id="UP000218327"/>
    </source>
</evidence>
<sequence>MYNNILVAIDLSKDSQKIIDTAVRMAGNDSAKLTLVHVVEPVAAAYSMDIYAVNINELQQEAINLAEQRLEKVGAEINVASDRVHTLLGAPASEVRAMASEIGADAIVMGSHGHAGWKILLGSTAIKVLHGATCDVLTVHVGSD</sequence>
<comment type="caution">
    <text evidence="5">The sequence shown here is derived from an EMBL/GenBank/DDBJ whole genome shotgun (WGS) entry which is preliminary data.</text>
</comment>
<proteinExistence type="inferred from homology"/>
<comment type="similarity">
    <text evidence="1 2">Belongs to the universal stress protein A family.</text>
</comment>
<evidence type="ECO:0000259" key="4">
    <source>
        <dbReference type="Pfam" id="PF00582"/>
    </source>
</evidence>
<feature type="coiled-coil region" evidence="3">
    <location>
        <begin position="48"/>
        <end position="83"/>
    </location>
</feature>
<dbReference type="CDD" id="cd00293">
    <property type="entry name" value="USP-like"/>
    <property type="match status" value="1"/>
</dbReference>
<dbReference type="SUPFAM" id="SSF52402">
    <property type="entry name" value="Adenine nucleotide alpha hydrolases-like"/>
    <property type="match status" value="1"/>
</dbReference>
<dbReference type="AlphaFoldDB" id="A0A2A5B6C1"/>
<keyword evidence="2" id="KW-0963">Cytoplasm</keyword>
<dbReference type="InterPro" id="IPR006016">
    <property type="entry name" value="UspA"/>
</dbReference>
<protein>
    <recommendedName>
        <fullName evidence="2">Universal stress protein</fullName>
    </recommendedName>
</protein>
<feature type="domain" description="UspA" evidence="4">
    <location>
        <begin position="1"/>
        <end position="140"/>
    </location>
</feature>
<accession>A0A2A5B6C1</accession>
<gene>
    <name evidence="5" type="ORF">COA96_04170</name>
</gene>
<dbReference type="GO" id="GO:0005737">
    <property type="term" value="C:cytoplasm"/>
    <property type="evidence" value="ECO:0007669"/>
    <property type="project" value="UniProtKB-SubCell"/>
</dbReference>
<organism evidence="5 6">
    <name type="scientific">SAR86 cluster bacterium</name>
    <dbReference type="NCBI Taxonomy" id="2030880"/>
    <lineage>
        <taxon>Bacteria</taxon>
        <taxon>Pseudomonadati</taxon>
        <taxon>Pseudomonadota</taxon>
        <taxon>Gammaproteobacteria</taxon>
        <taxon>SAR86 cluster</taxon>
    </lineage>
</organism>
<dbReference type="Proteomes" id="UP000218327">
    <property type="component" value="Unassembled WGS sequence"/>
</dbReference>
<dbReference type="PRINTS" id="PR01438">
    <property type="entry name" value="UNVRSLSTRESS"/>
</dbReference>
<dbReference type="Gene3D" id="3.40.50.620">
    <property type="entry name" value="HUPs"/>
    <property type="match status" value="1"/>
</dbReference>
<evidence type="ECO:0000256" key="3">
    <source>
        <dbReference type="SAM" id="Coils"/>
    </source>
</evidence>
<reference evidence="6" key="1">
    <citation type="submission" date="2017-08" db="EMBL/GenBank/DDBJ databases">
        <title>A dynamic microbial community with high functional redundancy inhabits the cold, oxic subseafloor aquifer.</title>
        <authorList>
            <person name="Tully B.J."/>
            <person name="Wheat C.G."/>
            <person name="Glazer B.T."/>
            <person name="Huber J.A."/>
        </authorList>
    </citation>
    <scope>NUCLEOTIDE SEQUENCE [LARGE SCALE GENOMIC DNA]</scope>
</reference>
<dbReference type="InterPro" id="IPR006015">
    <property type="entry name" value="Universal_stress_UspA"/>
</dbReference>
<dbReference type="EMBL" id="NVVJ01000008">
    <property type="protein sequence ID" value="PCJ27117.1"/>
    <property type="molecule type" value="Genomic_DNA"/>
</dbReference>
<dbReference type="InterPro" id="IPR014729">
    <property type="entry name" value="Rossmann-like_a/b/a_fold"/>
</dbReference>
<dbReference type="PANTHER" id="PTHR46268">
    <property type="entry name" value="STRESS RESPONSE PROTEIN NHAX"/>
    <property type="match status" value="1"/>
</dbReference>